<dbReference type="InterPro" id="IPR045867">
    <property type="entry name" value="DNA-dir_RpoC_beta_prime"/>
</dbReference>
<dbReference type="InterPro" id="IPR007081">
    <property type="entry name" value="RNA_pol_Rpb1_5"/>
</dbReference>
<dbReference type="Gene3D" id="3.30.70.2850">
    <property type="match status" value="1"/>
</dbReference>
<sequence length="366" mass="41582">MEHVFIKKILEAFKKKMKQSSSLDFVGIMKDNVKKVEPNEDESEDVPQADDPTQLDEVESSEESEDEGDTISAKSKLHHKQDQEYEDPEDEEMLPESNSETSDVETEISIKQEVRSSEEEENAAANPREFKKIPKVTVSENNKALRVNYLKCIHHWIADYNFDSRYERWCEVTFQVGLDGCKIDMQSLLEEEVNKAYVHLVPQIKEAILVKNPNAKDGSKLMLKTNGVNFLEIFKYVDVIDINRIYSNNIHAIAETYGIEAAAKAIQREIENVFAAYGIKVDPRHLSLISDYMTSTGFYRPCNRMGMEANASPLQQMTFETTRNFLVDAMLLGIDDQLKSPSASIIAGKQVRAGTCAFDLCPKFGR</sequence>
<evidence type="ECO:0000256" key="6">
    <source>
        <dbReference type="ARBA" id="ARBA00023163"/>
    </source>
</evidence>
<keyword evidence="10" id="KW-1185">Reference proteome</keyword>
<dbReference type="STRING" id="407821.A0A087TJH3"/>
<dbReference type="EMBL" id="KK115496">
    <property type="protein sequence ID" value="KFM65262.1"/>
    <property type="molecule type" value="Genomic_DNA"/>
</dbReference>
<feature type="compositionally biased region" description="Acidic residues" evidence="7">
    <location>
        <begin position="39"/>
        <end position="69"/>
    </location>
</feature>
<dbReference type="OrthoDB" id="6507662at2759"/>
<evidence type="ECO:0000256" key="4">
    <source>
        <dbReference type="ARBA" id="ARBA00022679"/>
    </source>
</evidence>
<protein>
    <recommendedName>
        <fullName evidence="2">DNA-directed RNA polymerase</fullName>
        <ecNumber evidence="2">2.7.7.6</ecNumber>
    </recommendedName>
</protein>
<evidence type="ECO:0000256" key="7">
    <source>
        <dbReference type="SAM" id="MobiDB-lite"/>
    </source>
</evidence>
<dbReference type="GO" id="GO:0003677">
    <property type="term" value="F:DNA binding"/>
    <property type="evidence" value="ECO:0007669"/>
    <property type="project" value="InterPro"/>
</dbReference>
<name>A0A087TJH3_STEMI</name>
<dbReference type="GO" id="GO:0003899">
    <property type="term" value="F:DNA-directed RNA polymerase activity"/>
    <property type="evidence" value="ECO:0007669"/>
    <property type="project" value="UniProtKB-EC"/>
</dbReference>
<dbReference type="Proteomes" id="UP000054359">
    <property type="component" value="Unassembled WGS sequence"/>
</dbReference>
<feature type="compositionally biased region" description="Basic and acidic residues" evidence="7">
    <location>
        <begin position="108"/>
        <end position="117"/>
    </location>
</feature>
<reference evidence="9 10" key="1">
    <citation type="submission" date="2013-11" db="EMBL/GenBank/DDBJ databases">
        <title>Genome sequencing of Stegodyphus mimosarum.</title>
        <authorList>
            <person name="Bechsgaard J."/>
        </authorList>
    </citation>
    <scope>NUCLEOTIDE SEQUENCE [LARGE SCALE GENOMIC DNA]</scope>
</reference>
<evidence type="ECO:0000256" key="3">
    <source>
        <dbReference type="ARBA" id="ARBA00022478"/>
    </source>
</evidence>
<feature type="domain" description="RNA polymerase Rpb1" evidence="8">
    <location>
        <begin position="123"/>
        <end position="312"/>
    </location>
</feature>
<dbReference type="Pfam" id="PF04998">
    <property type="entry name" value="RNA_pol_Rpb1_5"/>
    <property type="match status" value="1"/>
</dbReference>
<evidence type="ECO:0000259" key="8">
    <source>
        <dbReference type="Pfam" id="PF04998"/>
    </source>
</evidence>
<dbReference type="PANTHER" id="PTHR19376:SF11">
    <property type="entry name" value="DNA-DIRECTED RNA POLYMERASE I SUBUNIT RPA1"/>
    <property type="match status" value="1"/>
</dbReference>
<organism evidence="9 10">
    <name type="scientific">Stegodyphus mimosarum</name>
    <name type="common">African social velvet spider</name>
    <dbReference type="NCBI Taxonomy" id="407821"/>
    <lineage>
        <taxon>Eukaryota</taxon>
        <taxon>Metazoa</taxon>
        <taxon>Ecdysozoa</taxon>
        <taxon>Arthropoda</taxon>
        <taxon>Chelicerata</taxon>
        <taxon>Arachnida</taxon>
        <taxon>Araneae</taxon>
        <taxon>Araneomorphae</taxon>
        <taxon>Entelegynae</taxon>
        <taxon>Eresoidea</taxon>
        <taxon>Eresidae</taxon>
        <taxon>Stegodyphus</taxon>
    </lineage>
</organism>
<dbReference type="OMA" id="SKERMEC"/>
<keyword evidence="5" id="KW-0548">Nucleotidyltransferase</keyword>
<dbReference type="GO" id="GO:0006351">
    <property type="term" value="P:DNA-templated transcription"/>
    <property type="evidence" value="ECO:0007669"/>
    <property type="project" value="InterPro"/>
</dbReference>
<evidence type="ECO:0000256" key="2">
    <source>
        <dbReference type="ARBA" id="ARBA00012418"/>
    </source>
</evidence>
<dbReference type="InterPro" id="IPR047107">
    <property type="entry name" value="DNA-dir_RNA_pol1_lsu_C"/>
</dbReference>
<dbReference type="CDD" id="cd02735">
    <property type="entry name" value="RNAP_I_Rpa1_C"/>
    <property type="match status" value="1"/>
</dbReference>
<evidence type="ECO:0000313" key="10">
    <source>
        <dbReference type="Proteomes" id="UP000054359"/>
    </source>
</evidence>
<keyword evidence="3 9" id="KW-0240">DNA-directed RNA polymerase</keyword>
<evidence type="ECO:0000256" key="1">
    <source>
        <dbReference type="ARBA" id="ARBA00006460"/>
    </source>
</evidence>
<gene>
    <name evidence="9" type="ORF">X975_10919</name>
</gene>
<dbReference type="SUPFAM" id="SSF64484">
    <property type="entry name" value="beta and beta-prime subunits of DNA dependent RNA-polymerase"/>
    <property type="match status" value="1"/>
</dbReference>
<comment type="similarity">
    <text evidence="1">Belongs to the RNA polymerase beta' chain family.</text>
</comment>
<feature type="region of interest" description="Disordered" evidence="7">
    <location>
        <begin position="34"/>
        <end position="128"/>
    </location>
</feature>
<dbReference type="EC" id="2.7.7.6" evidence="2"/>
<evidence type="ECO:0000313" key="9">
    <source>
        <dbReference type="EMBL" id="KFM65262.1"/>
    </source>
</evidence>
<feature type="non-terminal residue" evidence="9">
    <location>
        <position position="366"/>
    </location>
</feature>
<keyword evidence="6" id="KW-0804">Transcription</keyword>
<accession>A0A087TJH3</accession>
<dbReference type="GO" id="GO:0005736">
    <property type="term" value="C:RNA polymerase I complex"/>
    <property type="evidence" value="ECO:0007669"/>
    <property type="project" value="TreeGrafter"/>
</dbReference>
<dbReference type="PANTHER" id="PTHR19376">
    <property type="entry name" value="DNA-DIRECTED RNA POLYMERASE"/>
    <property type="match status" value="1"/>
</dbReference>
<feature type="compositionally biased region" description="Acidic residues" evidence="7">
    <location>
        <begin position="84"/>
        <end position="94"/>
    </location>
</feature>
<evidence type="ECO:0000256" key="5">
    <source>
        <dbReference type="ARBA" id="ARBA00022695"/>
    </source>
</evidence>
<dbReference type="AlphaFoldDB" id="A0A087TJH3"/>
<keyword evidence="4" id="KW-0808">Transferase</keyword>
<proteinExistence type="inferred from homology"/>